<evidence type="ECO:0000313" key="8">
    <source>
        <dbReference type="Proteomes" id="UP000474778"/>
    </source>
</evidence>
<evidence type="ECO:0000256" key="1">
    <source>
        <dbReference type="ARBA" id="ARBA00004370"/>
    </source>
</evidence>
<dbReference type="Proteomes" id="UP000474778">
    <property type="component" value="Unassembled WGS sequence"/>
</dbReference>
<dbReference type="EMBL" id="WRPA01000007">
    <property type="protein sequence ID" value="MXR68998.1"/>
    <property type="molecule type" value="Genomic_DNA"/>
</dbReference>
<dbReference type="PANTHER" id="PTHR23427:SF2">
    <property type="entry name" value="SURFEIT LOCUS PROTEIN 1"/>
    <property type="match status" value="1"/>
</dbReference>
<comment type="caution">
    <text evidence="7">The sequence shown here is derived from an EMBL/GenBank/DDBJ whole genome shotgun (WGS) entry which is preliminary data.</text>
</comment>
<feature type="transmembrane region" description="Helical" evidence="6">
    <location>
        <begin position="220"/>
        <end position="239"/>
    </location>
</feature>
<organism evidence="7 8">
    <name type="scientific">Shewanella insulae</name>
    <dbReference type="NCBI Taxonomy" id="2681496"/>
    <lineage>
        <taxon>Bacteria</taxon>
        <taxon>Pseudomonadati</taxon>
        <taxon>Pseudomonadota</taxon>
        <taxon>Gammaproteobacteria</taxon>
        <taxon>Alteromonadales</taxon>
        <taxon>Shewanellaceae</taxon>
        <taxon>Shewanella</taxon>
    </lineage>
</organism>
<evidence type="ECO:0000256" key="5">
    <source>
        <dbReference type="ARBA" id="ARBA00023136"/>
    </source>
</evidence>
<dbReference type="InterPro" id="IPR002994">
    <property type="entry name" value="Surf1/Shy1"/>
</dbReference>
<dbReference type="Pfam" id="PF02104">
    <property type="entry name" value="SURF1"/>
    <property type="match status" value="1"/>
</dbReference>
<dbReference type="CDD" id="cd06662">
    <property type="entry name" value="SURF1"/>
    <property type="match status" value="1"/>
</dbReference>
<dbReference type="InterPro" id="IPR045214">
    <property type="entry name" value="Surf1/Surf4"/>
</dbReference>
<dbReference type="PROSITE" id="PS50895">
    <property type="entry name" value="SURF1"/>
    <property type="match status" value="1"/>
</dbReference>
<keyword evidence="4 6" id="KW-1133">Transmembrane helix</keyword>
<evidence type="ECO:0000256" key="6">
    <source>
        <dbReference type="RuleBase" id="RU363076"/>
    </source>
</evidence>
<evidence type="ECO:0000256" key="3">
    <source>
        <dbReference type="ARBA" id="ARBA00022692"/>
    </source>
</evidence>
<feature type="transmembrane region" description="Helical" evidence="6">
    <location>
        <begin position="12"/>
        <end position="32"/>
    </location>
</feature>
<sequence>MKAPTVRGGTIFLVLVTLLVFTILVKLGLWQLDRAAEKQALQQALTLKQAAPPLDYQGLLALGERESLTGYRLAVKATPVNTPIILLDNQVYEGRVGYLAYQVMRVETELKAEVPLLLVELGFIDSGLDRQKLPHLSRLNQEVALSGRVYQRASNPLSQHLLAEAGSPMRIQNLNLPELSQTLKLPLAPAILQPEAIPGSALPHPWQPLPMSAQKHQGYALQWFSMATVFLMLMIYLLIFKRKNKESSKNK</sequence>
<dbReference type="GO" id="GO:0005886">
    <property type="term" value="C:plasma membrane"/>
    <property type="evidence" value="ECO:0007669"/>
    <property type="project" value="UniProtKB-SubCell"/>
</dbReference>
<keyword evidence="8" id="KW-1185">Reference proteome</keyword>
<evidence type="ECO:0000256" key="2">
    <source>
        <dbReference type="ARBA" id="ARBA00007165"/>
    </source>
</evidence>
<keyword evidence="5 6" id="KW-0472">Membrane</keyword>
<protein>
    <recommendedName>
        <fullName evidence="6">SURF1-like protein</fullName>
    </recommendedName>
</protein>
<reference evidence="7 8" key="1">
    <citation type="submission" date="2019-12" db="EMBL/GenBank/DDBJ databases">
        <title>Shewanella insulae sp. nov., isolated from a tidal flat.</title>
        <authorList>
            <person name="Yoon J.-H."/>
        </authorList>
    </citation>
    <scope>NUCLEOTIDE SEQUENCE [LARGE SCALE GENOMIC DNA]</scope>
    <source>
        <strain evidence="7 8">JBTF-M18</strain>
    </source>
</reference>
<keyword evidence="6" id="KW-1003">Cell membrane</keyword>
<comment type="similarity">
    <text evidence="2 6">Belongs to the SURF1 family.</text>
</comment>
<comment type="subcellular location">
    <subcellularLocation>
        <location evidence="6">Cell membrane</location>
        <topology evidence="6">Multi-pass membrane protein</topology>
    </subcellularLocation>
    <subcellularLocation>
        <location evidence="1">Membrane</location>
    </subcellularLocation>
</comment>
<evidence type="ECO:0000313" key="7">
    <source>
        <dbReference type="EMBL" id="MXR68998.1"/>
    </source>
</evidence>
<gene>
    <name evidence="7" type="ORF">GNT65_09995</name>
</gene>
<proteinExistence type="inferred from homology"/>
<evidence type="ECO:0000256" key="4">
    <source>
        <dbReference type="ARBA" id="ARBA00022989"/>
    </source>
</evidence>
<dbReference type="PANTHER" id="PTHR23427">
    <property type="entry name" value="SURFEIT LOCUS PROTEIN"/>
    <property type="match status" value="1"/>
</dbReference>
<dbReference type="RefSeq" id="WP_160795762.1">
    <property type="nucleotide sequence ID" value="NZ_WRPA01000007.1"/>
</dbReference>
<name>A0A6L7I0T8_9GAMM</name>
<dbReference type="AlphaFoldDB" id="A0A6L7I0T8"/>
<keyword evidence="3 6" id="KW-0812">Transmembrane</keyword>
<accession>A0A6L7I0T8</accession>